<proteinExistence type="inferred from homology"/>
<comment type="caution">
    <text evidence="4">The sequence shown here is derived from an EMBL/GenBank/DDBJ whole genome shotgun (WGS) entry which is preliminary data.</text>
</comment>
<evidence type="ECO:0000256" key="1">
    <source>
        <dbReference type="RuleBase" id="RU000411"/>
    </source>
</evidence>
<evidence type="ECO:0000313" key="4">
    <source>
        <dbReference type="EMBL" id="KXB53466.1"/>
    </source>
</evidence>
<dbReference type="PROSITE" id="PS00284">
    <property type="entry name" value="SERPIN"/>
    <property type="match status" value="1"/>
</dbReference>
<dbReference type="PATRIC" id="fig|467210.3.peg.2513"/>
<dbReference type="SMART" id="SM00093">
    <property type="entry name" value="SERPIN"/>
    <property type="match status" value="1"/>
</dbReference>
<dbReference type="InterPro" id="IPR000215">
    <property type="entry name" value="Serpin_fam"/>
</dbReference>
<dbReference type="Proteomes" id="UP000070394">
    <property type="component" value="Unassembled WGS sequence"/>
</dbReference>
<keyword evidence="2" id="KW-0732">Signal</keyword>
<dbReference type="PROSITE" id="PS51257">
    <property type="entry name" value="PROKAR_LIPOPROTEIN"/>
    <property type="match status" value="1"/>
</dbReference>
<evidence type="ECO:0000313" key="5">
    <source>
        <dbReference type="Proteomes" id="UP000070394"/>
    </source>
</evidence>
<accession>A0A133ZDF0</accession>
<evidence type="ECO:0000256" key="2">
    <source>
        <dbReference type="SAM" id="SignalP"/>
    </source>
</evidence>
<protein>
    <submittedName>
        <fullName evidence="4">Serine proteinase inhibitor</fullName>
    </submittedName>
</protein>
<dbReference type="Gene3D" id="3.30.497.10">
    <property type="entry name" value="Antithrombin, subunit I, domain 2"/>
    <property type="match status" value="1"/>
</dbReference>
<comment type="similarity">
    <text evidence="1">Belongs to the serpin family.</text>
</comment>
<feature type="chain" id="PRO_5039492675" evidence="2">
    <location>
        <begin position="22"/>
        <end position="449"/>
    </location>
</feature>
<dbReference type="GO" id="GO:0005615">
    <property type="term" value="C:extracellular space"/>
    <property type="evidence" value="ECO:0007669"/>
    <property type="project" value="InterPro"/>
</dbReference>
<gene>
    <name evidence="4" type="ORF">HMPREF1866_02538</name>
</gene>
<name>A0A133ZDF0_9FIRM</name>
<dbReference type="PANTHER" id="PTHR11461:SF211">
    <property type="entry name" value="GH10112P-RELATED"/>
    <property type="match status" value="1"/>
</dbReference>
<sequence length="449" mass="50069">MRMKKIVGIFLAAMTMLSACKKGGTQLENKSITESDKSIKSVEAVIPNPVSKGTDVNKFINGDDHRKWWEDYIEKVHNSQTVQEGMGQYYEQIQKELLSDASDHNAVCSPLNIYIALSMLAEVTDGNTRKQILDVLNVKDMDVLNKRIEAIWDANYVDTPALKSMLANSIWLKSGIGYNEDTLKRLSTEYHASSYSGEMGSKSMNLKLQKWTDEHTGGLLKEYTKELELKPESVLALISTVYYKASWDNEFPKEQTNDGIFHGLSGDKSVPMMNNDVMTNLYQTEHFQAVGLSLVDSGTMYFFLPKEGYKAQDIAADPQMIKICMEPVSVESNSALVHLTVPKFNDSAKINLLECLKNIGITDVLSDKQADFTPLTKEVENIYVSRAEHAAMVKIDEEGITGAAYTAFMMKSAGIIQNQVDFIIDRPFVFAVAAPDGSILFTGVIQNIE</sequence>
<dbReference type="PANTHER" id="PTHR11461">
    <property type="entry name" value="SERINE PROTEASE INHIBITOR, SERPIN"/>
    <property type="match status" value="1"/>
</dbReference>
<feature type="domain" description="Serpin" evidence="3">
    <location>
        <begin position="91"/>
        <end position="448"/>
    </location>
</feature>
<dbReference type="Gene3D" id="2.30.39.10">
    <property type="entry name" value="Alpha-1-antitrypsin, domain 1"/>
    <property type="match status" value="1"/>
</dbReference>
<feature type="signal peptide" evidence="2">
    <location>
        <begin position="1"/>
        <end position="21"/>
    </location>
</feature>
<dbReference type="Pfam" id="PF00079">
    <property type="entry name" value="Serpin"/>
    <property type="match status" value="1"/>
</dbReference>
<dbReference type="InterPro" id="IPR023795">
    <property type="entry name" value="Serpin_CS"/>
</dbReference>
<dbReference type="InterPro" id="IPR042178">
    <property type="entry name" value="Serpin_sf_1"/>
</dbReference>
<dbReference type="AlphaFoldDB" id="A0A133ZDF0"/>
<evidence type="ECO:0000259" key="3">
    <source>
        <dbReference type="SMART" id="SM00093"/>
    </source>
</evidence>
<organism evidence="4 5">
    <name type="scientific">Lachnoanaerobaculum saburreum</name>
    <dbReference type="NCBI Taxonomy" id="467210"/>
    <lineage>
        <taxon>Bacteria</taxon>
        <taxon>Bacillati</taxon>
        <taxon>Bacillota</taxon>
        <taxon>Clostridia</taxon>
        <taxon>Lachnospirales</taxon>
        <taxon>Lachnospiraceae</taxon>
        <taxon>Lachnoanaerobaculum</taxon>
    </lineage>
</organism>
<dbReference type="STRING" id="467210.HMPREF1866_02538"/>
<dbReference type="InterPro" id="IPR023796">
    <property type="entry name" value="Serpin_dom"/>
</dbReference>
<dbReference type="SUPFAM" id="SSF56574">
    <property type="entry name" value="Serpins"/>
    <property type="match status" value="1"/>
</dbReference>
<dbReference type="OrthoDB" id="9764871at2"/>
<dbReference type="InterPro" id="IPR036186">
    <property type="entry name" value="Serpin_sf"/>
</dbReference>
<keyword evidence="5" id="KW-1185">Reference proteome</keyword>
<reference evidence="5" key="1">
    <citation type="submission" date="2016-01" db="EMBL/GenBank/DDBJ databases">
        <authorList>
            <person name="Mitreva M."/>
            <person name="Pepin K.H."/>
            <person name="Mihindukulasuriya K.A."/>
            <person name="Fulton R."/>
            <person name="Fronick C."/>
            <person name="O'Laughlin M."/>
            <person name="Miner T."/>
            <person name="Herter B."/>
            <person name="Rosa B.A."/>
            <person name="Cordes M."/>
            <person name="Tomlinson C."/>
            <person name="Wollam A."/>
            <person name="Palsikar V.B."/>
            <person name="Mardis E.R."/>
            <person name="Wilson R.K."/>
        </authorList>
    </citation>
    <scope>NUCLEOTIDE SEQUENCE [LARGE SCALE GENOMIC DNA]</scope>
    <source>
        <strain evidence="5">DNF00896</strain>
    </source>
</reference>
<dbReference type="EMBL" id="LSDA01000140">
    <property type="protein sequence ID" value="KXB53466.1"/>
    <property type="molecule type" value="Genomic_DNA"/>
</dbReference>
<dbReference type="RefSeq" id="WP_060932097.1">
    <property type="nucleotide sequence ID" value="NZ_KQ959848.1"/>
</dbReference>
<dbReference type="GO" id="GO:0004867">
    <property type="term" value="F:serine-type endopeptidase inhibitor activity"/>
    <property type="evidence" value="ECO:0007669"/>
    <property type="project" value="InterPro"/>
</dbReference>
<dbReference type="InterPro" id="IPR042185">
    <property type="entry name" value="Serpin_sf_2"/>
</dbReference>